<gene>
    <name evidence="2" type="ORF">F53441_2725</name>
</gene>
<dbReference type="OrthoDB" id="20872at2759"/>
<dbReference type="PANTHER" id="PTHR35391:SF5">
    <property type="entry name" value="DUF6590 DOMAIN-CONTAINING PROTEIN"/>
    <property type="match status" value="1"/>
</dbReference>
<dbReference type="PANTHER" id="PTHR35391">
    <property type="entry name" value="C2H2-TYPE DOMAIN-CONTAINING PROTEIN-RELATED"/>
    <property type="match status" value="1"/>
</dbReference>
<name>A0A8H4KP32_9HYPO</name>
<evidence type="ECO:0000313" key="2">
    <source>
        <dbReference type="EMBL" id="KAF4454855.1"/>
    </source>
</evidence>
<feature type="compositionally biased region" description="Polar residues" evidence="1">
    <location>
        <begin position="293"/>
        <end position="306"/>
    </location>
</feature>
<evidence type="ECO:0000313" key="3">
    <source>
        <dbReference type="Proteomes" id="UP000605986"/>
    </source>
</evidence>
<proteinExistence type="predicted"/>
<dbReference type="EMBL" id="JAADJG010000115">
    <property type="protein sequence ID" value="KAF4454855.1"/>
    <property type="molecule type" value="Genomic_DNA"/>
</dbReference>
<sequence length="676" mass="76095">MTPSTSGFEASNSRDIHDATIRCISSFEACLSVKSLMKEGWAESRLADMKLWASGVGALAGPDASLDRRLEFQPKPRFVLKSLLLTLQELIKRCQDHALTENRGGGLGSMPESEDPLASPVEKVLEPALNDDSDQGPSSVFWFIELGNDINSASDASSDSHIESEPVEQYDEPIFREEMRNIEDILDQLIMLGFAIRKSGTAARLQKADMSFNVEDNKDLREHLVFILVNDAAKMRKGGEDNRTITVENRLQESKGHFDNLTPEQQHLVLANLRRRHRFSYARRHHLKLDQPMGQTSMISPKPTVTEQHRGGSIRDPLLRTSKTAELSATAPSAAKGDILKMAIPSQAAASRVSVSAAKMHYPTAPLVQKQMKGFKCPCCYQTLPRMFKESDLRWRKHLIEDLCPYTCPFLDCPREKVLYISRASWYDHILESHGAGLYWECLICVGTGTSNTFLTAEEFTLHNQEKHKDAISEDQIIYMQKSCRKIAPPNIPQCPLCSWPQDEEVEPDAAMNLEHVGNCIHEFSLKAFPWAESLPLEGAGMVESVRDHVESWLDRITGETIDHEEIQKIDITSFRFIPSPFIPIDQGTRYYPKEYFAESIKSASQVEPGSLSQDLDLSQDFNISQDIALFLASSTKNNPNPELPYRHIYNNLKPGSGDQYNGRIYEFNEDVTGLT</sequence>
<evidence type="ECO:0000256" key="1">
    <source>
        <dbReference type="SAM" id="MobiDB-lite"/>
    </source>
</evidence>
<feature type="region of interest" description="Disordered" evidence="1">
    <location>
        <begin position="293"/>
        <end position="312"/>
    </location>
</feature>
<keyword evidence="3" id="KW-1185">Reference proteome</keyword>
<accession>A0A8H4KP32</accession>
<dbReference type="Proteomes" id="UP000605986">
    <property type="component" value="Unassembled WGS sequence"/>
</dbReference>
<organism evidence="2 3">
    <name type="scientific">Fusarium austroafricanum</name>
    <dbReference type="NCBI Taxonomy" id="2364996"/>
    <lineage>
        <taxon>Eukaryota</taxon>
        <taxon>Fungi</taxon>
        <taxon>Dikarya</taxon>
        <taxon>Ascomycota</taxon>
        <taxon>Pezizomycotina</taxon>
        <taxon>Sordariomycetes</taxon>
        <taxon>Hypocreomycetidae</taxon>
        <taxon>Hypocreales</taxon>
        <taxon>Nectriaceae</taxon>
        <taxon>Fusarium</taxon>
        <taxon>Fusarium concolor species complex</taxon>
    </lineage>
</organism>
<evidence type="ECO:0008006" key="4">
    <source>
        <dbReference type="Google" id="ProtNLM"/>
    </source>
</evidence>
<protein>
    <recommendedName>
        <fullName evidence="4">C2H2-type domain-containing protein</fullName>
    </recommendedName>
</protein>
<dbReference type="AlphaFoldDB" id="A0A8H4KP32"/>
<comment type="caution">
    <text evidence="2">The sequence shown here is derived from an EMBL/GenBank/DDBJ whole genome shotgun (WGS) entry which is preliminary data.</text>
</comment>
<reference evidence="2" key="1">
    <citation type="submission" date="2020-01" db="EMBL/GenBank/DDBJ databases">
        <title>Identification and distribution of gene clusters putatively required for synthesis of sphingolipid metabolism inhibitors in phylogenetically diverse species of the filamentous fungus Fusarium.</title>
        <authorList>
            <person name="Kim H.-S."/>
            <person name="Busman M."/>
            <person name="Brown D.W."/>
            <person name="Divon H."/>
            <person name="Uhlig S."/>
            <person name="Proctor R.H."/>
        </authorList>
    </citation>
    <scope>NUCLEOTIDE SEQUENCE</scope>
    <source>
        <strain evidence="2">NRRL 53441</strain>
    </source>
</reference>